<feature type="compositionally biased region" description="Low complexity" evidence="1">
    <location>
        <begin position="200"/>
        <end position="210"/>
    </location>
</feature>
<comment type="caution">
    <text evidence="3">The sequence shown here is derived from an EMBL/GenBank/DDBJ whole genome shotgun (WGS) entry which is preliminary data.</text>
</comment>
<dbReference type="EMBL" id="MAXA01000191">
    <property type="protein sequence ID" value="OHV29578.1"/>
    <property type="molecule type" value="Genomic_DNA"/>
</dbReference>
<dbReference type="OrthoDB" id="3393357at2"/>
<feature type="transmembrane region" description="Helical" evidence="2">
    <location>
        <begin position="20"/>
        <end position="39"/>
    </location>
</feature>
<evidence type="ECO:0008006" key="5">
    <source>
        <dbReference type="Google" id="ProtNLM"/>
    </source>
</evidence>
<name>A0A1S1Q3U4_9ACTN</name>
<organism evidence="3 4">
    <name type="scientific">Parafrankia soli</name>
    <dbReference type="NCBI Taxonomy" id="2599596"/>
    <lineage>
        <taxon>Bacteria</taxon>
        <taxon>Bacillati</taxon>
        <taxon>Actinomycetota</taxon>
        <taxon>Actinomycetes</taxon>
        <taxon>Frankiales</taxon>
        <taxon>Frankiaceae</taxon>
        <taxon>Parafrankia</taxon>
    </lineage>
</organism>
<feature type="compositionally biased region" description="Low complexity" evidence="1">
    <location>
        <begin position="254"/>
        <end position="283"/>
    </location>
</feature>
<keyword evidence="2" id="KW-0472">Membrane</keyword>
<feature type="transmembrane region" description="Helical" evidence="2">
    <location>
        <begin position="59"/>
        <end position="77"/>
    </location>
</feature>
<feature type="compositionally biased region" description="Gly residues" evidence="1">
    <location>
        <begin position="168"/>
        <end position="177"/>
    </location>
</feature>
<feature type="region of interest" description="Disordered" evidence="1">
    <location>
        <begin position="141"/>
        <end position="210"/>
    </location>
</feature>
<dbReference type="AlphaFoldDB" id="A0A1S1Q3U4"/>
<proteinExistence type="predicted"/>
<feature type="compositionally biased region" description="Basic residues" evidence="1">
    <location>
        <begin position="343"/>
        <end position="355"/>
    </location>
</feature>
<gene>
    <name evidence="3" type="ORF">BBK14_17205</name>
</gene>
<evidence type="ECO:0000313" key="4">
    <source>
        <dbReference type="Proteomes" id="UP000179769"/>
    </source>
</evidence>
<evidence type="ECO:0000256" key="1">
    <source>
        <dbReference type="SAM" id="MobiDB-lite"/>
    </source>
</evidence>
<sequence length="370" mass="37499">MVDGRPAQEARRAGGRAERAIRITTVIAVATVAAVAGFVSYRHMRGVALQYGEDAMTSAVLPFSVDGLIVAASMTMLADRRAGRRRSWLSYTLLMLGACASLAANVLHAEPTTAARIIAGWPPLALLGSYELLMRQIHPTSRRTARQQAAAAAPADVPAVAPQADGPAAGGQPGGGQPVPAPGSIPPQRQRMPAVGGDFPAGTPAPAATAPAATDSAVAVVDLSVTAPMVTPAPATAQALDPAPGRTPAPGPAVPTGASATVPADGPASTAGAGSAGGVDTADSSVKREAIIRALDETGGSATAAVTLLGRWGITVSKSWVYQVRKETRHADVQTGPLLMPTHRAHPASRGRRRGMAPDRPLVAPTTTRG</sequence>
<dbReference type="Proteomes" id="UP000179769">
    <property type="component" value="Unassembled WGS sequence"/>
</dbReference>
<accession>A0A1S1Q3U4</accession>
<feature type="region of interest" description="Disordered" evidence="1">
    <location>
        <begin position="339"/>
        <end position="370"/>
    </location>
</feature>
<dbReference type="InterPro" id="IPR021235">
    <property type="entry name" value="DUF2637"/>
</dbReference>
<dbReference type="RefSeq" id="WP_071063155.1">
    <property type="nucleotide sequence ID" value="NZ_MAXA01000191.1"/>
</dbReference>
<feature type="region of interest" description="Disordered" evidence="1">
    <location>
        <begin position="236"/>
        <end position="283"/>
    </location>
</feature>
<feature type="compositionally biased region" description="Low complexity" evidence="1">
    <location>
        <begin position="147"/>
        <end position="167"/>
    </location>
</feature>
<evidence type="ECO:0000313" key="3">
    <source>
        <dbReference type="EMBL" id="OHV29578.1"/>
    </source>
</evidence>
<keyword evidence="4" id="KW-1185">Reference proteome</keyword>
<evidence type="ECO:0000256" key="2">
    <source>
        <dbReference type="SAM" id="Phobius"/>
    </source>
</evidence>
<keyword evidence="2" id="KW-1133">Transmembrane helix</keyword>
<dbReference type="Pfam" id="PF10935">
    <property type="entry name" value="DUF2637"/>
    <property type="match status" value="1"/>
</dbReference>
<protein>
    <recommendedName>
        <fullName evidence="5">DUF2637 domain-containing protein</fullName>
    </recommendedName>
</protein>
<feature type="transmembrane region" description="Helical" evidence="2">
    <location>
        <begin position="89"/>
        <end position="107"/>
    </location>
</feature>
<reference evidence="4" key="1">
    <citation type="submission" date="2016-07" db="EMBL/GenBank/DDBJ databases">
        <title>Frankia sp. NRRL B-16219 Genome sequencing.</title>
        <authorList>
            <person name="Ghodhbane-Gtari F."/>
            <person name="Swanson E."/>
            <person name="Gueddou A."/>
            <person name="Louati M."/>
            <person name="Nouioui I."/>
            <person name="Hezbri K."/>
            <person name="Abebe-Akele F."/>
            <person name="Simpson S."/>
            <person name="Morris K."/>
            <person name="Thomas K."/>
            <person name="Gtari M."/>
            <person name="Tisa L.S."/>
        </authorList>
    </citation>
    <scope>NUCLEOTIDE SEQUENCE [LARGE SCALE GENOMIC DNA]</scope>
    <source>
        <strain evidence="4">NRRL B-16219</strain>
    </source>
</reference>
<keyword evidence="2" id="KW-0812">Transmembrane</keyword>